<dbReference type="PANTHER" id="PTHR45138">
    <property type="entry name" value="REGULATORY COMPONENTS OF SENSORY TRANSDUCTION SYSTEM"/>
    <property type="match status" value="1"/>
</dbReference>
<dbReference type="AlphaFoldDB" id="Q0F1F2"/>
<dbReference type="SUPFAM" id="SSF55781">
    <property type="entry name" value="GAF domain-like"/>
    <property type="match status" value="1"/>
</dbReference>
<dbReference type="RefSeq" id="WP_009849702.1">
    <property type="nucleotide sequence ID" value="NZ_DS022294.1"/>
</dbReference>
<dbReference type="NCBIfam" id="TIGR00254">
    <property type="entry name" value="GGDEF"/>
    <property type="match status" value="1"/>
</dbReference>
<feature type="domain" description="GGDEF" evidence="3">
    <location>
        <begin position="235"/>
        <end position="366"/>
    </location>
</feature>
<dbReference type="Gene3D" id="3.30.450.40">
    <property type="match status" value="1"/>
</dbReference>
<comment type="caution">
    <text evidence="4">The sequence shown here is derived from an EMBL/GenBank/DDBJ whole genome shotgun (WGS) entry which is preliminary data.</text>
</comment>
<dbReference type="HOGENOM" id="CLU_000445_11_24_0"/>
<evidence type="ECO:0000259" key="3">
    <source>
        <dbReference type="PROSITE" id="PS50887"/>
    </source>
</evidence>
<dbReference type="Gene3D" id="3.30.70.270">
    <property type="match status" value="1"/>
</dbReference>
<dbReference type="InterPro" id="IPR043128">
    <property type="entry name" value="Rev_trsase/Diguanyl_cyclase"/>
</dbReference>
<dbReference type="Pfam" id="PF04340">
    <property type="entry name" value="DUF484"/>
    <property type="match status" value="1"/>
</dbReference>
<dbReference type="SUPFAM" id="SSF55073">
    <property type="entry name" value="Nucleotide cyclase"/>
    <property type="match status" value="1"/>
</dbReference>
<keyword evidence="5" id="KW-1185">Reference proteome</keyword>
<evidence type="ECO:0000313" key="4">
    <source>
        <dbReference type="EMBL" id="EAU55239.1"/>
    </source>
</evidence>
<evidence type="ECO:0000256" key="2">
    <source>
        <dbReference type="ARBA" id="ARBA00034247"/>
    </source>
</evidence>
<dbReference type="InterPro" id="IPR003018">
    <property type="entry name" value="GAF"/>
</dbReference>
<dbReference type="InParanoid" id="Q0F1F2"/>
<dbReference type="InterPro" id="IPR050469">
    <property type="entry name" value="Diguanylate_Cyclase"/>
</dbReference>
<name>Q0F1F2_9PROT</name>
<dbReference type="Proteomes" id="UP000005297">
    <property type="component" value="Unassembled WGS sequence"/>
</dbReference>
<dbReference type="PROSITE" id="PS50887">
    <property type="entry name" value="GGDEF"/>
    <property type="match status" value="1"/>
</dbReference>
<dbReference type="Pfam" id="PF00990">
    <property type="entry name" value="GGDEF"/>
    <property type="match status" value="1"/>
</dbReference>
<comment type="catalytic activity">
    <reaction evidence="2">
        <text>2 GTP = 3',3'-c-di-GMP + 2 diphosphate</text>
        <dbReference type="Rhea" id="RHEA:24898"/>
        <dbReference type="ChEBI" id="CHEBI:33019"/>
        <dbReference type="ChEBI" id="CHEBI:37565"/>
        <dbReference type="ChEBI" id="CHEBI:58805"/>
        <dbReference type="EC" id="2.7.7.65"/>
    </reaction>
</comment>
<dbReference type="InterPro" id="IPR000160">
    <property type="entry name" value="GGDEF_dom"/>
</dbReference>
<dbReference type="STRING" id="314344.AL013_09470"/>
<evidence type="ECO:0000313" key="5">
    <source>
        <dbReference type="Proteomes" id="UP000005297"/>
    </source>
</evidence>
<dbReference type="eggNOG" id="COG3706">
    <property type="taxonomic scope" value="Bacteria"/>
</dbReference>
<protein>
    <recommendedName>
        <fullName evidence="1">diguanylate cyclase</fullName>
        <ecNumber evidence="1">2.7.7.65</ecNumber>
    </recommendedName>
</protein>
<accession>Q0F1F2</accession>
<dbReference type="PANTHER" id="PTHR45138:SF9">
    <property type="entry name" value="DIGUANYLATE CYCLASE DGCM-RELATED"/>
    <property type="match status" value="1"/>
</dbReference>
<organism evidence="4 5">
    <name type="scientific">Mariprofundus ferrooxydans PV-1</name>
    <dbReference type="NCBI Taxonomy" id="314345"/>
    <lineage>
        <taxon>Bacteria</taxon>
        <taxon>Pseudomonadati</taxon>
        <taxon>Pseudomonadota</taxon>
        <taxon>Candidatius Mariprofundia</taxon>
        <taxon>Mariprofundales</taxon>
        <taxon>Mariprofundaceae</taxon>
        <taxon>Mariprofundus</taxon>
    </lineage>
</organism>
<dbReference type="EMBL" id="AATS01000003">
    <property type="protein sequence ID" value="EAU55239.1"/>
    <property type="molecule type" value="Genomic_DNA"/>
</dbReference>
<dbReference type="GO" id="GO:0052621">
    <property type="term" value="F:diguanylate cyclase activity"/>
    <property type="evidence" value="ECO:0007669"/>
    <property type="project" value="UniProtKB-EC"/>
</dbReference>
<dbReference type="EC" id="2.7.7.65" evidence="1"/>
<proteinExistence type="predicted"/>
<dbReference type="CDD" id="cd01949">
    <property type="entry name" value="GGDEF"/>
    <property type="match status" value="1"/>
</dbReference>
<dbReference type="OrthoDB" id="9813903at2"/>
<evidence type="ECO:0000256" key="1">
    <source>
        <dbReference type="ARBA" id="ARBA00012528"/>
    </source>
</evidence>
<dbReference type="SMART" id="SM00065">
    <property type="entry name" value="GAF"/>
    <property type="match status" value="1"/>
</dbReference>
<sequence>MISKVPNDKVKDFSDRRFEKMADENRELKSYVAEVMQRLRQNEMLFSRLFELESQVLKAADPEDLCFTLLRGLRSGFDLDLVRFWLDRSSFMGGHKLDGLSDRDLVWVEKDEITGMGFSRKPVWLIQLSSEKPFVWLQTQDSHLGSLALLTLGNPEHPFGVLGLGSVDRDRFAPDQSSDFLQHLAQVIGLTMEHAVAQERLARLSVTDTVTASHNRRFLQPHSHQRLSQWFGVDNPIACLYLDIDQFRRYTERAGEEAGDQALNSVCGVVRQFVRTTDPLIRMDGDEFVLFMPGISEAKAKEIAGLVVHGVAASDQHGADGLTISIGVAYSRPAQDMTVKALIAHADQAMYVAKALGGNRFELADQQSDGCS</sequence>
<gene>
    <name evidence="4" type="ORF">SPV1_10921</name>
</gene>
<dbReference type="InterPro" id="IPR029016">
    <property type="entry name" value="GAF-like_dom_sf"/>
</dbReference>
<dbReference type="InterPro" id="IPR007435">
    <property type="entry name" value="DUF484"/>
</dbReference>
<dbReference type="SMART" id="SM00267">
    <property type="entry name" value="GGDEF"/>
    <property type="match status" value="1"/>
</dbReference>
<dbReference type="InterPro" id="IPR029787">
    <property type="entry name" value="Nucleotide_cyclase"/>
</dbReference>
<reference evidence="4 5" key="1">
    <citation type="submission" date="2006-09" db="EMBL/GenBank/DDBJ databases">
        <authorList>
            <person name="Emerson D."/>
            <person name="Ferriera S."/>
            <person name="Johnson J."/>
            <person name="Kravitz S."/>
            <person name="Halpern A."/>
            <person name="Remington K."/>
            <person name="Beeson K."/>
            <person name="Tran B."/>
            <person name="Rogers Y.-H."/>
            <person name="Friedman R."/>
            <person name="Venter J.C."/>
        </authorList>
    </citation>
    <scope>NUCLEOTIDE SEQUENCE [LARGE SCALE GENOMIC DNA]</scope>
    <source>
        <strain evidence="4 5">PV-1</strain>
    </source>
</reference>